<dbReference type="Gene3D" id="2.40.70.10">
    <property type="entry name" value="Acid Proteases"/>
    <property type="match status" value="1"/>
</dbReference>
<dbReference type="SMART" id="SM00343">
    <property type="entry name" value="ZnF_C2HC"/>
    <property type="match status" value="1"/>
</dbReference>
<dbReference type="GO" id="GO:0005737">
    <property type="term" value="C:cytoplasm"/>
    <property type="evidence" value="ECO:0007669"/>
    <property type="project" value="UniProtKB-ARBA"/>
</dbReference>
<evidence type="ECO:0000256" key="5">
    <source>
        <dbReference type="ARBA" id="ARBA00022759"/>
    </source>
</evidence>
<dbReference type="InterPro" id="IPR036397">
    <property type="entry name" value="RNaseH_sf"/>
</dbReference>
<evidence type="ECO:0000256" key="9">
    <source>
        <dbReference type="SAM" id="MobiDB-lite"/>
    </source>
</evidence>
<dbReference type="InterPro" id="IPR050951">
    <property type="entry name" value="Retrovirus_Pol_polyprotein"/>
</dbReference>
<dbReference type="PROSITE" id="PS50158">
    <property type="entry name" value="ZF_CCHC"/>
    <property type="match status" value="1"/>
</dbReference>
<evidence type="ECO:0000259" key="10">
    <source>
        <dbReference type="PROSITE" id="PS50158"/>
    </source>
</evidence>
<dbReference type="InterPro" id="IPR021109">
    <property type="entry name" value="Peptidase_aspartic_dom_sf"/>
</dbReference>
<keyword evidence="8" id="KW-0862">Zinc</keyword>
<dbReference type="GO" id="GO:0003964">
    <property type="term" value="F:RNA-directed DNA polymerase activity"/>
    <property type="evidence" value="ECO:0007669"/>
    <property type="project" value="UniProtKB-KW"/>
</dbReference>
<evidence type="ECO:0000313" key="12">
    <source>
        <dbReference type="Proteomes" id="UP000025227"/>
    </source>
</evidence>
<dbReference type="CDD" id="cd01647">
    <property type="entry name" value="RT_LTR"/>
    <property type="match status" value="1"/>
</dbReference>
<evidence type="ECO:0000256" key="4">
    <source>
        <dbReference type="ARBA" id="ARBA00022722"/>
    </source>
</evidence>
<dbReference type="Gene3D" id="1.10.340.70">
    <property type="match status" value="1"/>
</dbReference>
<dbReference type="Pfam" id="PF17921">
    <property type="entry name" value="Integrase_H2C2"/>
    <property type="match status" value="1"/>
</dbReference>
<organism evidence="12 13">
    <name type="scientific">Haemonchus contortus</name>
    <name type="common">Barber pole worm</name>
    <dbReference type="NCBI Taxonomy" id="6289"/>
    <lineage>
        <taxon>Eukaryota</taxon>
        <taxon>Metazoa</taxon>
        <taxon>Ecdysozoa</taxon>
        <taxon>Nematoda</taxon>
        <taxon>Chromadorea</taxon>
        <taxon>Rhabditida</taxon>
        <taxon>Rhabditina</taxon>
        <taxon>Rhabditomorpha</taxon>
        <taxon>Strongyloidea</taxon>
        <taxon>Trichostrongylidae</taxon>
        <taxon>Haemonchus</taxon>
    </lineage>
</organism>
<dbReference type="CDD" id="cd00303">
    <property type="entry name" value="retropepsin_like"/>
    <property type="match status" value="1"/>
</dbReference>
<dbReference type="Gene3D" id="3.10.10.10">
    <property type="entry name" value="HIV Type 1 Reverse Transcriptase, subunit A, domain 1"/>
    <property type="match status" value="1"/>
</dbReference>
<feature type="region of interest" description="Disordered" evidence="9">
    <location>
        <begin position="377"/>
        <end position="400"/>
    </location>
</feature>
<dbReference type="FunFam" id="3.30.420.10:FF:000032">
    <property type="entry name" value="Retrovirus-related Pol polyprotein from transposon 297-like Protein"/>
    <property type="match status" value="1"/>
</dbReference>
<dbReference type="Pfam" id="PF17917">
    <property type="entry name" value="RT_RNaseH"/>
    <property type="match status" value="1"/>
</dbReference>
<dbReference type="InterPro" id="IPR043128">
    <property type="entry name" value="Rev_trsase/Diguanyl_cyclase"/>
</dbReference>
<dbReference type="CDD" id="cd09274">
    <property type="entry name" value="RNase_HI_RT_Ty3"/>
    <property type="match status" value="1"/>
</dbReference>
<dbReference type="PROSITE" id="PS50994">
    <property type="entry name" value="INTEGRASE"/>
    <property type="match status" value="1"/>
</dbReference>
<dbReference type="Pfam" id="PF00098">
    <property type="entry name" value="zf-CCHC"/>
    <property type="match status" value="1"/>
</dbReference>
<dbReference type="GO" id="GO:0015074">
    <property type="term" value="P:DNA integration"/>
    <property type="evidence" value="ECO:0007669"/>
    <property type="project" value="InterPro"/>
</dbReference>
<dbReference type="OrthoDB" id="5827200at2759"/>
<dbReference type="PANTHER" id="PTHR37984">
    <property type="entry name" value="PROTEIN CBG26694"/>
    <property type="match status" value="1"/>
</dbReference>
<feature type="region of interest" description="Disordered" evidence="9">
    <location>
        <begin position="311"/>
        <end position="339"/>
    </location>
</feature>
<dbReference type="WBParaSite" id="HCON_00034900-00001">
    <property type="protein sequence ID" value="HCON_00034900-00001"/>
    <property type="gene ID" value="HCON_00034900"/>
</dbReference>
<keyword evidence="8" id="KW-0863">Zinc-finger</keyword>
<dbReference type="GO" id="GO:0008270">
    <property type="term" value="F:zinc ion binding"/>
    <property type="evidence" value="ECO:0007669"/>
    <property type="project" value="UniProtKB-KW"/>
</dbReference>
<protein>
    <recommendedName>
        <fullName evidence="1">RNA-directed DNA polymerase</fullName>
        <ecNumber evidence="1">2.7.7.49</ecNumber>
    </recommendedName>
</protein>
<feature type="region of interest" description="Disordered" evidence="9">
    <location>
        <begin position="1007"/>
        <end position="1038"/>
    </location>
</feature>
<sequence>MGSALTGSSEWSVLIDLGDDDPVLGRDAKELRDATATAVTEVWHDAHLSTESLAQQISANNVSLLRELNTSFAAVGERVQAQPVLASCFPDGAFPKLQLFTGNSDSPQFSLWLRRFEDVLRMRGTPLPEEQKANFLIGYLDGAAREKVDELPEIQRKNYNTLVTHLRSFFESPQQRHLARQALSTCQQGLSESTTAFADRLRNLVRAATTGQDPNAQKERILEEYLARLRGDIRYFVRLDNPTTFEQAVERAQMVEQLLAEAAVDRLMHPVTHTDNQQVQALSAQVARVDLEPNRRSRFRTPQGQYTNRFASRQQRVNKPRGAPRPPQQYGPNNRCFNCGGRGHFSRQCPSPRNMNPSQNTPFRPTRQPGANMMTFLNSTPPSDADQNPALSPDSDHTDAQTEISNARARIAALLKRNQELSQSMFRHQTSSTFLHSPSLSLLTPGILMLLCVVTFSAGSVQASTAWLCPRNHRDRILHIPLSYNCSTVLPPFNTTFESLSVNIFRPNTKRYSSPAFWCKIVTSSASFSVNFFGARSIAHSETVQTVTIEQCRVMSTHYRCDHGNMINREGSWRTLNELIIEWPSAPFGCCTQHKVTVTNCLLFPTTVYAQHGDDHPDSLAGDMSVCVYHAGSCTLPDGSAIIWTPQAEERCQFIPVGKMRGQRVGHVWLSDSREFALSWTQSSEHLFDCGKSLLLTDQGYAITVPRRSARSLVPSVGIVTSNQLAAQLLAVEGSAKASVFSLFRHTISALCDRVNLLGLSIQTALAAQPTVVARRLFGRTDIAASYLGNGLIQIHKCMAVPSSSWSFLGFNDTCFARPLVDIRLPSGISHRAYMDVDTAVLEEEANEVPCYSVPYFYIFDGTQAVRLDAFSGTCSPASYETFRLNSMTDSTAFNTSFPLTIFHNLVITNLSELMDGPRPQEFGTALEQHRLAEHIAEVRNRASLSSIDHAAPPLPWSFLGSWSPFDIWIAVCGIIVSLRVFEYLLLLYLGASQLTRNHPCAASIPPTTLPLREYPQPKSRSLTPKRDSQSDQSSSRLSKIVIDSQSVWPPRALLAPLHVLTFNTASAFFVTQIPIKVNGIEMLALVDTGAAITVCSRNIMDLLGVFTLRPSPIRTAVGMAGVPVPLVGTAHLHFIIGSTALTHLVYFTEGSCIPRQVDKYNIVMGNDLLSRIPSWHINYRQRRFTVGQDTIPILTCSPHPCQIDMPHDVTVVRAAQTSILPPRSETFVHCYVSTPRKDPLMMITQSPALYDKHLFVTPAVFRFGHALILAANPTSRPEVLYRQQQVGAAIHLTTDESGCLVEDSLSANGSEKETNPLIAVTDHDTSVHDDPPNVDLSKCEVSDKERDQLRSLFLEYQDRISHSSYDLGSYTHTLVNIKTTTSSPPTRFRPPRIPVKFQKELDEHINKLLKAGRIAESDTPWVHNTVLVKKRDGSLRVCLDFRPLNEVTIPDHYPLPRIEDLLVKVAGNRYYTTLDLASGYMQLRMSPQSQEKCGWATHRGIYQFVYLPFGLRNAGAYFCRAMARILSGLDDHCLAYIDDIIIFNKTFEEHLQTLRAVFDRFRIFNIKTSGKKLTEIARSKITFLGHEISLSSYSPADRNIRAVKEFPTPTSVKEVKRFIGMANFFRRFIRDFASIAAPLYELMKDSAAFVWGSRQEEAFITLRDCLTRKPCLAYPRDQDFILCTDGSTIAVGAGLFQQAPDDPRKLVAVGYFSKALSDSQRRWSPTHIELFAMISALRFFRATIYGNLTRIFSDHKPLTFLLKHNKIHDNLARWIVELQSYNITIDYLKGSSNIVADCLSRIYSPSSRFEDNTPESDDIVEAPRCLVEFPGQPSLLQYSPVAIRPHDLLVEQQQDPLCKNILSFLHNGVFDKEVEDERKPALLQLADKCHVRANGCLYYRRPTLAPAGNRHDLIVVPERLKEPLFLAFHESPSAGGHFFWRKTLAKISRKYFWPHMAEDVFALCRACDVCQRKKAAARNREQLLLPVPVAIFDKVYVDLTGPMHVTERGNRYIMAMIDHFSKYVIAVALPDCTSATVAQALMNECILKYGVMSELISDNASYLKSETLTELGKLLRVHRYFCTPYHHEGNGACERVFATFQLMLRSYMSAAQCDWDQFISACTFMYNTSTHSSIQNTPFFLMFGRDPTFNVDLIIRHHEERHVSSDSETHAYIERLLPVLHSAWQYAYQFNAKQREKYKAQYDKSHLAPLKIAVGDKVYLRNFTPPSGLSSKLCMPWLGQFRVISVQHPHVVIVSISAPGSSPKKVHMNQVKKCHLLSGPVFTTPWLPEEEQTALVNCQAEDLVVPGYSRSYVASKEPKSLAPNHPYNTRLRKRLNSL</sequence>
<evidence type="ECO:0000256" key="8">
    <source>
        <dbReference type="PROSITE-ProRule" id="PRU00047"/>
    </source>
</evidence>
<dbReference type="Gene3D" id="3.30.70.270">
    <property type="match status" value="2"/>
</dbReference>
<feature type="domain" description="CCHC-type" evidence="10">
    <location>
        <begin position="335"/>
        <end position="351"/>
    </location>
</feature>
<evidence type="ECO:0000256" key="1">
    <source>
        <dbReference type="ARBA" id="ARBA00012493"/>
    </source>
</evidence>
<keyword evidence="7" id="KW-0695">RNA-directed DNA polymerase</keyword>
<dbReference type="Gene3D" id="3.30.420.10">
    <property type="entry name" value="Ribonuclease H-like superfamily/Ribonuclease H"/>
    <property type="match status" value="1"/>
</dbReference>
<dbReference type="SUPFAM" id="SSF53098">
    <property type="entry name" value="Ribonuclease H-like"/>
    <property type="match status" value="1"/>
</dbReference>
<dbReference type="Gene3D" id="4.10.60.10">
    <property type="entry name" value="Zinc finger, CCHC-type"/>
    <property type="match status" value="1"/>
</dbReference>
<dbReference type="Pfam" id="PF00078">
    <property type="entry name" value="RVT_1"/>
    <property type="match status" value="1"/>
</dbReference>
<keyword evidence="12" id="KW-1185">Reference proteome</keyword>
<dbReference type="InterPro" id="IPR036875">
    <property type="entry name" value="Znf_CCHC_sf"/>
</dbReference>
<dbReference type="FunFam" id="3.30.70.270:FF:000023">
    <property type="entry name" value="Pol"/>
    <property type="match status" value="1"/>
</dbReference>
<dbReference type="FunFam" id="1.10.340.70:FF:000001">
    <property type="entry name" value="Retrovirus-related Pol polyprotein from transposon gypsy-like Protein"/>
    <property type="match status" value="1"/>
</dbReference>
<keyword evidence="2" id="KW-0808">Transferase</keyword>
<proteinExistence type="predicted"/>
<dbReference type="InterPro" id="IPR000477">
    <property type="entry name" value="RT_dom"/>
</dbReference>
<keyword evidence="3" id="KW-0548">Nucleotidyltransferase</keyword>
<accession>A0A7I4Y027</accession>
<dbReference type="InterPro" id="IPR043502">
    <property type="entry name" value="DNA/RNA_pol_sf"/>
</dbReference>
<dbReference type="InterPro" id="IPR001584">
    <property type="entry name" value="Integrase_cat-core"/>
</dbReference>
<keyword evidence="8" id="KW-0479">Metal-binding</keyword>
<dbReference type="OMA" id="NIWISES"/>
<dbReference type="SUPFAM" id="SSF57756">
    <property type="entry name" value="Retrovirus zinc finger-like domains"/>
    <property type="match status" value="1"/>
</dbReference>
<dbReference type="InterPro" id="IPR001878">
    <property type="entry name" value="Znf_CCHC"/>
</dbReference>
<evidence type="ECO:0000256" key="7">
    <source>
        <dbReference type="ARBA" id="ARBA00022918"/>
    </source>
</evidence>
<dbReference type="SUPFAM" id="SSF50630">
    <property type="entry name" value="Acid proteases"/>
    <property type="match status" value="1"/>
</dbReference>
<evidence type="ECO:0000259" key="11">
    <source>
        <dbReference type="PROSITE" id="PS50994"/>
    </source>
</evidence>
<dbReference type="GO" id="GO:0019899">
    <property type="term" value="F:enzyme binding"/>
    <property type="evidence" value="ECO:0007669"/>
    <property type="project" value="UniProtKB-ARBA"/>
</dbReference>
<keyword evidence="5" id="KW-0255">Endonuclease</keyword>
<dbReference type="Proteomes" id="UP000025227">
    <property type="component" value="Unplaced"/>
</dbReference>
<dbReference type="EC" id="2.7.7.49" evidence="1"/>
<dbReference type="GO" id="GO:0003676">
    <property type="term" value="F:nucleic acid binding"/>
    <property type="evidence" value="ECO:0007669"/>
    <property type="project" value="InterPro"/>
</dbReference>
<dbReference type="InterPro" id="IPR041373">
    <property type="entry name" value="RT_RNaseH"/>
</dbReference>
<keyword evidence="4" id="KW-0540">Nuclease</keyword>
<feature type="domain" description="Integrase catalytic" evidence="11">
    <location>
        <begin position="1985"/>
        <end position="2147"/>
    </location>
</feature>
<dbReference type="InterPro" id="IPR012337">
    <property type="entry name" value="RNaseH-like_sf"/>
</dbReference>
<reference evidence="13" key="1">
    <citation type="submission" date="2020-12" db="UniProtKB">
        <authorList>
            <consortium name="WormBaseParasite"/>
        </authorList>
    </citation>
    <scope>IDENTIFICATION</scope>
    <source>
        <strain evidence="13">MHco3</strain>
    </source>
</reference>
<dbReference type="PANTHER" id="PTHR37984:SF5">
    <property type="entry name" value="PROTEIN NYNRIN-LIKE"/>
    <property type="match status" value="1"/>
</dbReference>
<dbReference type="InterPro" id="IPR041588">
    <property type="entry name" value="Integrase_H2C2"/>
</dbReference>
<dbReference type="Pfam" id="PF00665">
    <property type="entry name" value="rve"/>
    <property type="match status" value="1"/>
</dbReference>
<feature type="compositionally biased region" description="Polar residues" evidence="9">
    <location>
        <begin position="377"/>
        <end position="390"/>
    </location>
</feature>
<dbReference type="GO" id="GO:0004519">
    <property type="term" value="F:endonuclease activity"/>
    <property type="evidence" value="ECO:0007669"/>
    <property type="project" value="UniProtKB-KW"/>
</dbReference>
<dbReference type="GO" id="GO:0016787">
    <property type="term" value="F:hydrolase activity"/>
    <property type="evidence" value="ECO:0007669"/>
    <property type="project" value="UniProtKB-KW"/>
</dbReference>
<evidence type="ECO:0000256" key="6">
    <source>
        <dbReference type="ARBA" id="ARBA00022801"/>
    </source>
</evidence>
<dbReference type="SUPFAM" id="SSF56672">
    <property type="entry name" value="DNA/RNA polymerases"/>
    <property type="match status" value="1"/>
</dbReference>
<dbReference type="GO" id="GO:0042575">
    <property type="term" value="C:DNA polymerase complex"/>
    <property type="evidence" value="ECO:0007669"/>
    <property type="project" value="UniProtKB-ARBA"/>
</dbReference>
<name>A0A7I4Y027_HAECO</name>
<evidence type="ECO:0000256" key="2">
    <source>
        <dbReference type="ARBA" id="ARBA00022679"/>
    </source>
</evidence>
<evidence type="ECO:0000256" key="3">
    <source>
        <dbReference type="ARBA" id="ARBA00022695"/>
    </source>
</evidence>
<evidence type="ECO:0000313" key="13">
    <source>
        <dbReference type="WBParaSite" id="HCON_00034900-00001"/>
    </source>
</evidence>
<keyword evidence="6" id="KW-0378">Hydrolase</keyword>